<proteinExistence type="predicted"/>
<protein>
    <submittedName>
        <fullName evidence="1">Uncharacterized protein</fullName>
    </submittedName>
</protein>
<keyword evidence="2" id="KW-1185">Reference proteome</keyword>
<dbReference type="Proteomes" id="UP000001491">
    <property type="component" value="Chromosome"/>
</dbReference>
<sequence length="34" mass="3999">MLLFYAKTITNLDSQISFGSKNNLINIWSKINFY</sequence>
<evidence type="ECO:0000313" key="2">
    <source>
        <dbReference type="Proteomes" id="UP000001491"/>
    </source>
</evidence>
<organism evidence="1 2">
    <name type="scientific">Mesomycoplasma conjunctivae (strain ATCC 25834 / NCTC 10147 / HRC/581)</name>
    <name type="common">Mycoplasma conjunctivae</name>
    <dbReference type="NCBI Taxonomy" id="572263"/>
    <lineage>
        <taxon>Bacteria</taxon>
        <taxon>Bacillati</taxon>
        <taxon>Mycoplasmatota</taxon>
        <taxon>Mycoplasmoidales</taxon>
        <taxon>Metamycoplasmataceae</taxon>
        <taxon>Mesomycoplasma</taxon>
    </lineage>
</organism>
<dbReference type="KEGG" id="mco:MCJ_006360"/>
<dbReference type="EMBL" id="FM864216">
    <property type="protein sequence ID" value="CAT05330.1"/>
    <property type="molecule type" value="Genomic_DNA"/>
</dbReference>
<evidence type="ECO:0000313" key="1">
    <source>
        <dbReference type="EMBL" id="CAT05330.1"/>
    </source>
</evidence>
<name>C5J767_MESCH</name>
<accession>C5J767</accession>
<dbReference type="HOGENOM" id="CLU_3374707_0_0_14"/>
<gene>
    <name evidence="1" type="ordered locus">MCJ_006360</name>
</gene>
<dbReference type="AlphaFoldDB" id="C5J767"/>
<reference evidence="2" key="1">
    <citation type="journal article" date="2009" name="BMC Bioinformatics">
        <title>The Mycoplasma conjunctivae genome sequencing, annotation and analysis.</title>
        <authorList>
            <person name="Calderon-Copete S.P."/>
            <person name="Wigger G."/>
            <person name="Wunderlin C."/>
            <person name="Schmidheini T."/>
            <person name="Frey J."/>
            <person name="Quail M.A."/>
            <person name="Falquet L."/>
        </authorList>
    </citation>
    <scope>NUCLEOTIDE SEQUENCE [LARGE SCALE GENOMIC DNA]</scope>
    <source>
        <strain evidence="2">ATCC 25834 / NCTC 10147 / HRC/581</strain>
    </source>
</reference>